<comment type="caution">
    <text evidence="1">The sequence shown here is derived from an EMBL/GenBank/DDBJ whole genome shotgun (WGS) entry which is preliminary data.</text>
</comment>
<reference evidence="2" key="1">
    <citation type="journal article" date="2019" name="Int. J. Syst. Evol. Microbiol.">
        <title>The Global Catalogue of Microorganisms (GCM) 10K type strain sequencing project: providing services to taxonomists for standard genome sequencing and annotation.</title>
        <authorList>
            <consortium name="The Broad Institute Genomics Platform"/>
            <consortium name="The Broad Institute Genome Sequencing Center for Infectious Disease"/>
            <person name="Wu L."/>
            <person name="Ma J."/>
        </authorList>
    </citation>
    <scope>NUCLEOTIDE SEQUENCE [LARGE SCALE GENOMIC DNA]</scope>
    <source>
        <strain evidence="2">CCM 7756</strain>
    </source>
</reference>
<dbReference type="RefSeq" id="WP_380656355.1">
    <property type="nucleotide sequence ID" value="NZ_JBHRVQ010000001.1"/>
</dbReference>
<sequence>MVLELEQFQRPNLQAFIEAVPNTNQYRLASAFPDERVYDDKFIYDIIKRTPVIAAKVTGFDSSAPIRGMAQAEQALGRLTKIQDAYFIDESTDRAIAMPRRGTDEDRNAINNALKDVGNLKLGVQETIEYLRAKLVYDGALEYVDPFSETKVSFEVARPDGNNIAVATKWDDPAANPFADLKAAVKQYQTATNSKKKPERIDIAQDVEDAMLESPSVKLAVYGKPDDARMVDSEQLQALFRRHKLPQYFVNEDSVTFEDIVDGERTTVTRDLLDSGKVVLYDNIMGSTARGQVKTSDGTYQFGIATDPIVVPDPVHEKIIVMEAAIPALKAVNNNVIMTVL</sequence>
<dbReference type="Gene3D" id="3.90.1690.10">
    <property type="entry name" value="phage-related protein like domain"/>
    <property type="match status" value="1"/>
</dbReference>
<accession>A0ABV7N8Z2</accession>
<evidence type="ECO:0000313" key="2">
    <source>
        <dbReference type="Proteomes" id="UP001595637"/>
    </source>
</evidence>
<protein>
    <submittedName>
        <fullName evidence="1">Major capsid protein</fullName>
    </submittedName>
</protein>
<evidence type="ECO:0000313" key="1">
    <source>
        <dbReference type="EMBL" id="MFC3389343.1"/>
    </source>
</evidence>
<name>A0ABV7N8Z2_9STAP</name>
<proteinExistence type="predicted"/>
<organism evidence="1 2">
    <name type="scientific">Salinicoccus sesuvii</name>
    <dbReference type="NCBI Taxonomy" id="868281"/>
    <lineage>
        <taxon>Bacteria</taxon>
        <taxon>Bacillati</taxon>
        <taxon>Bacillota</taxon>
        <taxon>Bacilli</taxon>
        <taxon>Bacillales</taxon>
        <taxon>Staphylococcaceae</taxon>
        <taxon>Salinicoccus</taxon>
    </lineage>
</organism>
<keyword evidence="2" id="KW-1185">Reference proteome</keyword>
<gene>
    <name evidence="1" type="ORF">ACFOEO_12200</name>
</gene>
<dbReference type="InterPro" id="IPR053738">
    <property type="entry name" value="Lambda_capsid_assembly"/>
</dbReference>
<dbReference type="EMBL" id="JBHRVQ010000001">
    <property type="protein sequence ID" value="MFC3389343.1"/>
    <property type="molecule type" value="Genomic_DNA"/>
</dbReference>
<dbReference type="Proteomes" id="UP001595637">
    <property type="component" value="Unassembled WGS sequence"/>
</dbReference>